<sequence length="119" mass="12801">MAPAKTHCPHCGALLSCSQINCHLAQECLLEFQANSNDGDTAGDALQEAGEEHPAQLPAHNYVEHAHGVTNMSTNENSGTIPGDNDWFEPYDDYDEDDEDSKKDEAPASATDIASDVNL</sequence>
<accession>A0A9P6AEY0</accession>
<evidence type="ECO:0000313" key="3">
    <source>
        <dbReference type="Proteomes" id="UP000886523"/>
    </source>
</evidence>
<keyword evidence="3" id="KW-1185">Reference proteome</keyword>
<proteinExistence type="predicted"/>
<evidence type="ECO:0000313" key="2">
    <source>
        <dbReference type="EMBL" id="KAF9504463.1"/>
    </source>
</evidence>
<evidence type="ECO:0000256" key="1">
    <source>
        <dbReference type="SAM" id="MobiDB-lite"/>
    </source>
</evidence>
<dbReference type="EMBL" id="MU129223">
    <property type="protein sequence ID" value="KAF9504463.1"/>
    <property type="molecule type" value="Genomic_DNA"/>
</dbReference>
<dbReference type="AlphaFoldDB" id="A0A9P6AEY0"/>
<dbReference type="PROSITE" id="PS51257">
    <property type="entry name" value="PROKAR_LIPOPROTEIN"/>
    <property type="match status" value="1"/>
</dbReference>
<dbReference type="Proteomes" id="UP000886523">
    <property type="component" value="Unassembled WGS sequence"/>
</dbReference>
<reference evidence="2" key="1">
    <citation type="journal article" date="2020" name="Nat. Commun.">
        <title>Large-scale genome sequencing of mycorrhizal fungi provides insights into the early evolution of symbiotic traits.</title>
        <authorList>
            <person name="Miyauchi S."/>
            <person name="Kiss E."/>
            <person name="Kuo A."/>
            <person name="Drula E."/>
            <person name="Kohler A."/>
            <person name="Sanchez-Garcia M."/>
            <person name="Morin E."/>
            <person name="Andreopoulos B."/>
            <person name="Barry K.W."/>
            <person name="Bonito G."/>
            <person name="Buee M."/>
            <person name="Carver A."/>
            <person name="Chen C."/>
            <person name="Cichocki N."/>
            <person name="Clum A."/>
            <person name="Culley D."/>
            <person name="Crous P.W."/>
            <person name="Fauchery L."/>
            <person name="Girlanda M."/>
            <person name="Hayes R.D."/>
            <person name="Keri Z."/>
            <person name="LaButti K."/>
            <person name="Lipzen A."/>
            <person name="Lombard V."/>
            <person name="Magnuson J."/>
            <person name="Maillard F."/>
            <person name="Murat C."/>
            <person name="Nolan M."/>
            <person name="Ohm R.A."/>
            <person name="Pangilinan J."/>
            <person name="Pereira M.F."/>
            <person name="Perotto S."/>
            <person name="Peter M."/>
            <person name="Pfister S."/>
            <person name="Riley R."/>
            <person name="Sitrit Y."/>
            <person name="Stielow J.B."/>
            <person name="Szollosi G."/>
            <person name="Zifcakova L."/>
            <person name="Stursova M."/>
            <person name="Spatafora J.W."/>
            <person name="Tedersoo L."/>
            <person name="Vaario L.M."/>
            <person name="Yamada A."/>
            <person name="Yan M."/>
            <person name="Wang P."/>
            <person name="Xu J."/>
            <person name="Bruns T."/>
            <person name="Baldrian P."/>
            <person name="Vilgalys R."/>
            <person name="Dunand C."/>
            <person name="Henrissat B."/>
            <person name="Grigoriev I.V."/>
            <person name="Hibbett D."/>
            <person name="Nagy L.G."/>
            <person name="Martin F.M."/>
        </authorList>
    </citation>
    <scope>NUCLEOTIDE SEQUENCE</scope>
    <source>
        <strain evidence="2">UP504</strain>
    </source>
</reference>
<organism evidence="2 3">
    <name type="scientific">Hydnum rufescens UP504</name>
    <dbReference type="NCBI Taxonomy" id="1448309"/>
    <lineage>
        <taxon>Eukaryota</taxon>
        <taxon>Fungi</taxon>
        <taxon>Dikarya</taxon>
        <taxon>Basidiomycota</taxon>
        <taxon>Agaricomycotina</taxon>
        <taxon>Agaricomycetes</taxon>
        <taxon>Cantharellales</taxon>
        <taxon>Hydnaceae</taxon>
        <taxon>Hydnum</taxon>
    </lineage>
</organism>
<feature type="compositionally biased region" description="Acidic residues" evidence="1">
    <location>
        <begin position="86"/>
        <end position="99"/>
    </location>
</feature>
<comment type="caution">
    <text evidence="2">The sequence shown here is derived from an EMBL/GenBank/DDBJ whole genome shotgun (WGS) entry which is preliminary data.</text>
</comment>
<feature type="compositionally biased region" description="Polar residues" evidence="1">
    <location>
        <begin position="70"/>
        <end position="80"/>
    </location>
</feature>
<feature type="region of interest" description="Disordered" evidence="1">
    <location>
        <begin position="67"/>
        <end position="119"/>
    </location>
</feature>
<name>A0A9P6AEY0_9AGAM</name>
<protein>
    <submittedName>
        <fullName evidence="2">Uncharacterized protein</fullName>
    </submittedName>
</protein>
<gene>
    <name evidence="2" type="ORF">BS47DRAFT_1368768</name>
</gene>